<keyword evidence="2" id="KW-1185">Reference proteome</keyword>
<proteinExistence type="predicted"/>
<accession>A0ACD1H4J1</accession>
<dbReference type="Proteomes" id="UP000249661">
    <property type="component" value="Unassembled WGS sequence"/>
</dbReference>
<protein>
    <submittedName>
        <fullName evidence="1">Esterase</fullName>
    </submittedName>
</protein>
<sequence>MDSNQVEIQLPGGRILAKRSNGLVHVRGLRYATASRFQRPTLTENWPSPFDCTKPAIICPQRPSRLNFITGDLKLDRQMDEDCLNLTITMPESGLEQSQKLPVLVWFHGGAYLSGGGDLDCYYPGSLASKGIIVVNVTYRLGIFGFMPVDGIAPSNLGLMDQLESLRWVSRNIQHFGGDPKQVTISGQSAGAHSAFLMTIVDDAKGLFRRVILQSPPFGEVYADNGVEQLSQYAKALIGTEPQSLTTHDLLEIEVKLIAEANHMGLPLAYWPHFGRYPMPDLSESESRVSDSAKTVPVLSGWTMNEGSAFVPVQYENSLWAKFPILGTVIKSVATWKFSGRLFVWPTQEYHRKYLACGGNSSTYSLDWSPAGSTHGAVHCIDLPFLFGSWDTWKAAPMLQGTGAKEVVERVGHQVRDLFAHFCIADDVCAFRSKHFDIDEDFVFEFASQ</sequence>
<organism evidence="1 2">
    <name type="scientific">Aspergillus aculeatinus CBS 121060</name>
    <dbReference type="NCBI Taxonomy" id="1448322"/>
    <lineage>
        <taxon>Eukaryota</taxon>
        <taxon>Fungi</taxon>
        <taxon>Dikarya</taxon>
        <taxon>Ascomycota</taxon>
        <taxon>Pezizomycotina</taxon>
        <taxon>Eurotiomycetes</taxon>
        <taxon>Eurotiomycetidae</taxon>
        <taxon>Eurotiales</taxon>
        <taxon>Aspergillaceae</taxon>
        <taxon>Aspergillus</taxon>
        <taxon>Aspergillus subgen. Circumdati</taxon>
    </lineage>
</organism>
<reference evidence="1" key="1">
    <citation type="submission" date="2018-02" db="EMBL/GenBank/DDBJ databases">
        <title>The genomes of Aspergillus section Nigri reveals drivers in fungal speciation.</title>
        <authorList>
            <consortium name="DOE Joint Genome Institute"/>
            <person name="Vesth T.C."/>
            <person name="Nybo J."/>
            <person name="Theobald S."/>
            <person name="Brandl J."/>
            <person name="Frisvad J.C."/>
            <person name="Nielsen K.F."/>
            <person name="Lyhne E.K."/>
            <person name="Kogle M.E."/>
            <person name="Kuo A."/>
            <person name="Riley R."/>
            <person name="Clum A."/>
            <person name="Nolan M."/>
            <person name="Lipzen A."/>
            <person name="Salamov A."/>
            <person name="Henrissat B."/>
            <person name="Wiebenga A."/>
            <person name="De vries R.P."/>
            <person name="Grigoriev I.V."/>
            <person name="Mortensen U.H."/>
            <person name="Andersen M.R."/>
            <person name="Baker S.E."/>
        </authorList>
    </citation>
    <scope>NUCLEOTIDE SEQUENCE</scope>
    <source>
        <strain evidence="1">CBS 121060</strain>
    </source>
</reference>
<name>A0ACD1H4J1_9EURO</name>
<evidence type="ECO:0000313" key="1">
    <source>
        <dbReference type="EMBL" id="RAH68330.1"/>
    </source>
</evidence>
<dbReference type="EMBL" id="KZ824967">
    <property type="protein sequence ID" value="RAH68330.1"/>
    <property type="molecule type" value="Genomic_DNA"/>
</dbReference>
<gene>
    <name evidence="1" type="ORF">BO66DRAFT_421628</name>
</gene>
<evidence type="ECO:0000313" key="2">
    <source>
        <dbReference type="Proteomes" id="UP000249661"/>
    </source>
</evidence>